<organism evidence="19 20">
    <name type="scientific">Alphapolyomavirus sextipanos</name>
    <dbReference type="NCBI Taxonomy" id="1891738"/>
    <lineage>
        <taxon>Viruses</taxon>
        <taxon>Monodnaviria</taxon>
        <taxon>Shotokuvirae</taxon>
        <taxon>Cossaviricota</taxon>
        <taxon>Papovaviricetes</taxon>
        <taxon>Sepolyvirales</taxon>
        <taxon>Polyomaviridae</taxon>
        <taxon>Alphapolyomavirus</taxon>
    </lineage>
</organism>
<keyword evidence="8" id="KW-0519">Myristate</keyword>
<evidence type="ECO:0000256" key="8">
    <source>
        <dbReference type="ARBA" id="ARBA00022707"/>
    </source>
</evidence>
<dbReference type="EMBL" id="JX159982">
    <property type="protein sequence ID" value="AFU25589.1"/>
    <property type="molecule type" value="Genomic_DNA"/>
</dbReference>
<evidence type="ECO:0000256" key="10">
    <source>
        <dbReference type="ARBA" id="ARBA00022870"/>
    </source>
</evidence>
<evidence type="ECO:0000256" key="5">
    <source>
        <dbReference type="ARBA" id="ARBA00022524"/>
    </source>
</evidence>
<name>K7QLH0_9POLY</name>
<dbReference type="OrthoDB" id="6378at10239"/>
<evidence type="ECO:0000256" key="3">
    <source>
        <dbReference type="ARBA" id="ARBA00004625"/>
    </source>
</evidence>
<dbReference type="GO" id="GO:0044167">
    <property type="term" value="C:host cell endoplasmic reticulum membrane"/>
    <property type="evidence" value="ECO:0007669"/>
    <property type="project" value="UniProtKB-SubCell"/>
</dbReference>
<evidence type="ECO:0000256" key="14">
    <source>
        <dbReference type="ARBA" id="ARBA00023184"/>
    </source>
</evidence>
<dbReference type="GO" id="GO:0046718">
    <property type="term" value="P:symbiont entry into host cell"/>
    <property type="evidence" value="ECO:0007669"/>
    <property type="project" value="UniProtKB-KW"/>
</dbReference>
<dbReference type="GO" id="GO:0005198">
    <property type="term" value="F:structural molecule activity"/>
    <property type="evidence" value="ECO:0007669"/>
    <property type="project" value="UniProtKB-UniRule"/>
</dbReference>
<evidence type="ECO:0000256" key="17">
    <source>
        <dbReference type="PIRNR" id="PIRNR003377"/>
    </source>
</evidence>
<evidence type="ECO:0000256" key="7">
    <source>
        <dbReference type="ARBA" id="ARBA00022562"/>
    </source>
</evidence>
<dbReference type="GO" id="GO:0042025">
    <property type="term" value="C:host cell nucleus"/>
    <property type="evidence" value="ECO:0007669"/>
    <property type="project" value="UniProtKB-SubCell"/>
</dbReference>
<dbReference type="GO" id="GO:0003677">
    <property type="term" value="F:DNA binding"/>
    <property type="evidence" value="ECO:0007669"/>
    <property type="project" value="UniProtKB-KW"/>
</dbReference>
<evidence type="ECO:0000256" key="1">
    <source>
        <dbReference type="ARBA" id="ARBA00004147"/>
    </source>
</evidence>
<evidence type="ECO:0000256" key="15">
    <source>
        <dbReference type="ARBA" id="ARBA00023288"/>
    </source>
</evidence>
<dbReference type="Pfam" id="PF00761">
    <property type="entry name" value="Polyoma_coat2"/>
    <property type="match status" value="1"/>
</dbReference>
<keyword evidence="6 17" id="KW-0167">Capsid protein</keyword>
<keyword evidence="9 17" id="KW-0946">Virion</keyword>
<evidence type="ECO:0000256" key="16">
    <source>
        <dbReference type="ARBA" id="ARBA00023296"/>
    </source>
</evidence>
<reference evidence="19 20" key="1">
    <citation type="journal article" date="2013" name="PLoS Pathog.">
        <title>Novel Polyomaviruses of Nonhuman Primates: Genetic and Serological Predictors for the Existence of Multiple Unknown Polyomaviruses within the Human Population.</title>
        <authorList>
            <person name="Scuda N."/>
            <person name="Madinda N.F."/>
            <person name="Akoua-Koffi C."/>
            <person name="Adjogoua E.V."/>
            <person name="Wevers D."/>
            <person name="Hofmann J."/>
            <person name="Cameron K.N."/>
            <person name="Leendertz S.A."/>
            <person name="Couacy-Hymann E."/>
            <person name="Robbins M."/>
            <person name="Boesch C."/>
            <person name="Jarvis M.A."/>
            <person name="Moens U."/>
            <person name="Mugisha L."/>
            <person name="Calvignac-Spencer S."/>
            <person name="Leendertz F.H."/>
            <person name="Ehlers B."/>
        </authorList>
    </citation>
    <scope>NUCLEOTIDE SEQUENCE [LARGE SCALE GENOMIC DNA]</scope>
    <source>
        <strain evidence="19">5743</strain>
    </source>
</reference>
<evidence type="ECO:0000256" key="6">
    <source>
        <dbReference type="ARBA" id="ARBA00022561"/>
    </source>
</evidence>
<keyword evidence="11" id="KW-0426">Late protein</keyword>
<evidence type="ECO:0000313" key="20">
    <source>
        <dbReference type="Proteomes" id="UP000107907"/>
    </source>
</evidence>
<feature type="compositionally biased region" description="Polar residues" evidence="18">
    <location>
        <begin position="329"/>
        <end position="343"/>
    </location>
</feature>
<dbReference type="RefSeq" id="YP_007195287.1">
    <property type="nucleotide sequence ID" value="NC_019857.1"/>
</dbReference>
<keyword evidence="16" id="KW-1160">Virus entry into host cell</keyword>
<feature type="region of interest" description="Disordered" evidence="18">
    <location>
        <begin position="309"/>
        <end position="353"/>
    </location>
</feature>
<dbReference type="GO" id="GO:0075732">
    <property type="term" value="P:viral penetration into host nucleus"/>
    <property type="evidence" value="ECO:0007669"/>
    <property type="project" value="UniProtKB-KW"/>
</dbReference>
<keyword evidence="20" id="KW-1185">Reference proteome</keyword>
<comment type="similarity">
    <text evidence="4 17">Belongs to the polyomaviruses capsid protein VP2 family.</text>
</comment>
<dbReference type="Proteomes" id="UP000107907">
    <property type="component" value="Segment"/>
</dbReference>
<evidence type="ECO:0000256" key="9">
    <source>
        <dbReference type="ARBA" id="ARBA00022844"/>
    </source>
</evidence>
<feature type="compositionally biased region" description="Basic and acidic residues" evidence="18">
    <location>
        <begin position="309"/>
        <end position="318"/>
    </location>
</feature>
<proteinExistence type="inferred from homology"/>
<dbReference type="InterPro" id="IPR001070">
    <property type="entry name" value="Polyoma_coat_VP2"/>
</dbReference>
<evidence type="ECO:0000256" key="2">
    <source>
        <dbReference type="ARBA" id="ARBA00004328"/>
    </source>
</evidence>
<protein>
    <recommendedName>
        <fullName evidence="17">Minor capsid protein</fullName>
    </recommendedName>
</protein>
<dbReference type="GO" id="GO:0043657">
    <property type="term" value="C:host cell"/>
    <property type="evidence" value="ECO:0007669"/>
    <property type="project" value="GOC"/>
</dbReference>
<keyword evidence="15" id="KW-0449">Lipoprotein</keyword>
<keyword evidence="10" id="KW-1043">Host membrane</keyword>
<evidence type="ECO:0000313" key="19">
    <source>
        <dbReference type="EMBL" id="AFU25589.1"/>
    </source>
</evidence>
<feature type="compositionally biased region" description="Basic residues" evidence="18">
    <location>
        <begin position="344"/>
        <end position="353"/>
    </location>
</feature>
<dbReference type="KEGG" id="vg:14258190"/>
<keyword evidence="5" id="KW-1163">Viral penetration into host nucleus</keyword>
<accession>K7QLH0</accession>
<keyword evidence="12" id="KW-0238">DNA-binding</keyword>
<dbReference type="GO" id="GO:0019028">
    <property type="term" value="C:viral capsid"/>
    <property type="evidence" value="ECO:0007669"/>
    <property type="project" value="UniProtKB-UniRule"/>
</dbReference>
<evidence type="ECO:0000256" key="4">
    <source>
        <dbReference type="ARBA" id="ARBA00006444"/>
    </source>
</evidence>
<keyword evidence="13" id="KW-0472">Membrane</keyword>
<dbReference type="PIRSF" id="PIRSF003377">
    <property type="entry name" value="Polyoma_coat2"/>
    <property type="match status" value="1"/>
</dbReference>
<evidence type="ECO:0000256" key="13">
    <source>
        <dbReference type="ARBA" id="ARBA00023136"/>
    </source>
</evidence>
<keyword evidence="14" id="KW-1038">Host endoplasmic reticulum</keyword>
<comment type="subcellular location">
    <subcellularLocation>
        <location evidence="3">Host endoplasmic reticulum membrane</location>
    </subcellularLocation>
    <subcellularLocation>
        <location evidence="1">Host nucleus</location>
    </subcellularLocation>
    <subcellularLocation>
        <location evidence="2">Virion</location>
    </subcellularLocation>
</comment>
<sequence length="353" mass="39128">MGGVLTILLDIFEIAEQLSLSTGFTVEAILSGEAIAAATTEAAWLIEIEAVDVAGLSALEALTLTGLSTEEFSLLSALPTALNNAIGMGIFFQTVTGASAVIAAGVTTFGYSKEVPVVNMALTPWFPQVDYLFPGLTSFSYYLNAVLDWGESLFHAVGREIWRNIMRQATLQIGHTSTAIAVRGSNQLQHMIAQIAENARWALTTGPVHVYTSLQDYYRELPGINPIQLRQQFRGRGEVPPTREQFEYQEQVRYRREIGQGSEPRSGHYVEHYTAPGGANQRVTQDWMLPLILGLYGDLTPTWEKELSKLEKEEDGPSKKKARVRSLSCKKNVSQTRSRSQTPCKRRRRSSRS</sequence>
<dbReference type="GeneID" id="14258190"/>
<evidence type="ECO:0000256" key="12">
    <source>
        <dbReference type="ARBA" id="ARBA00023125"/>
    </source>
</evidence>
<keyword evidence="7" id="KW-1048">Host nucleus</keyword>
<evidence type="ECO:0000256" key="18">
    <source>
        <dbReference type="SAM" id="MobiDB-lite"/>
    </source>
</evidence>
<evidence type="ECO:0000256" key="11">
    <source>
        <dbReference type="ARBA" id="ARBA00022921"/>
    </source>
</evidence>